<accession>A0A4Q9HFL7</accession>
<keyword evidence="3" id="KW-1185">Reference proteome</keyword>
<dbReference type="OrthoDB" id="635358at2"/>
<evidence type="ECO:0000313" key="3">
    <source>
        <dbReference type="Proteomes" id="UP000291819"/>
    </source>
</evidence>
<reference evidence="2 3" key="1">
    <citation type="submission" date="2019-02" db="EMBL/GenBank/DDBJ databases">
        <title>Pedobacter kyonggii whole genome sequence analysis.</title>
        <authorList>
            <person name="Dahal R.H."/>
        </authorList>
    </citation>
    <scope>NUCLEOTIDE SEQUENCE [LARGE SCALE GENOMIC DNA]</scope>
    <source>
        <strain evidence="2 3">K-4-11-1</strain>
    </source>
</reference>
<evidence type="ECO:0000313" key="2">
    <source>
        <dbReference type="EMBL" id="TBO43859.1"/>
    </source>
</evidence>
<organism evidence="2 3">
    <name type="scientific">Pedobacter kyonggii</name>
    <dbReference type="NCBI Taxonomy" id="1926871"/>
    <lineage>
        <taxon>Bacteria</taxon>
        <taxon>Pseudomonadati</taxon>
        <taxon>Bacteroidota</taxon>
        <taxon>Sphingobacteriia</taxon>
        <taxon>Sphingobacteriales</taxon>
        <taxon>Sphingobacteriaceae</taxon>
        <taxon>Pedobacter</taxon>
    </lineage>
</organism>
<gene>
    <name evidence="2" type="ORF">EYS08_04495</name>
</gene>
<dbReference type="Proteomes" id="UP000291819">
    <property type="component" value="Unassembled WGS sequence"/>
</dbReference>
<name>A0A4Q9HFL7_9SPHI</name>
<dbReference type="AlphaFoldDB" id="A0A4Q9HFL7"/>
<dbReference type="InterPro" id="IPR026341">
    <property type="entry name" value="T9SS_type_B"/>
</dbReference>
<comment type="caution">
    <text evidence="2">The sequence shown here is derived from an EMBL/GenBank/DDBJ whole genome shotgun (WGS) entry which is preliminary data.</text>
</comment>
<feature type="chain" id="PRO_5020909082" evidence="1">
    <location>
        <begin position="21"/>
        <end position="1164"/>
    </location>
</feature>
<keyword evidence="1" id="KW-0732">Signal</keyword>
<dbReference type="NCBIfam" id="TIGR04131">
    <property type="entry name" value="Bac_Flav_CTERM"/>
    <property type="match status" value="1"/>
</dbReference>
<sequence length="1164" mass="127579">MYKRIFYFFIFILFCQTAIAETFVVSSNNDSGPDSFREALTKSAANGNSEIDYIKFDIADISTAGRTIRILTDLPEVTSDLIIDASTQNGNTLSINDTKIVFDGVNFKHVTFTNQSFLKVNGVSVFELYGIIVKNFYYSFTGTASGPNTIYFKNANKNVKIGAVGKGNVFYNILGISGNFNDLNSKSSIQSFTIKNTIMGIEEDGVTIANKLQCISQIHRISNLIIGGNSKVEGNIIYGEFGSFIAIPGELIPAPFNMEIKNNIFYANKNEERPGITGNIGNRGNNFSIDANFNHPYPANITVTDNVFGISLGLLGFDNANILIARNSFGVSKDGTKSLPLFTQALSLNSINGRVLVGGTDISEGNIFANANDYKNYEKLFPGTLWAEKSNTVELSHNSFLCNPQIPYLIVNTGPYGKPIEALLDDVTATTIKGRSKSGAKIELFYADLECTNCQPKRYFASVLADGSGNWKYNGNIEAGYSILASATLNNVTSEFSDPRIYMLNAGPKIFKVTHQTCIEPNGKIEGVLTVNVNKIQWEDETGKVFGDKLDLINVPAGKYRIKANQFGCITHSEWVIVEDRSPQLAFGTVANLIHPSCGKLGSILNLFPFNYKEFFWLDENEKIIGKERELKDVPEGKYMLRIIGTDGCIKNFGPYILKNVVGPSADFSGAKPTNTSCKNKTGSIIGIIASSTGNITYKWTNEKNEVVGKDLDLLNIGEGTYILEVRDNSNCPAIVSDPIKINVVNGIIIDETSITKKASSCSANTGFIKGIKVTGATKYSWLNTASEEVSTTNELINAAPGTYLLKATNEFGCEAVSKSYIIEQAIPVKFSDFKIKTTDASCNLNNGTINLTLQGDVKPKAIKWKNSSGTIISTDTELNNLTAGTYAVYFTDENDCEIPYRSVEIKSISPLTLNQSEIEITPDDCGQKGGSIEKLIVAGGVPPYKFSWTNSLQKEISNSASLFQVESGTYELLITDQSNCGSISKSFYIQGNTQFIPPPIIEPITICGPTIINISVNNRGNSGFYNLYRNNETSPISSNSEGKFKVDINANSDYYITHSLFQCESAKTKLEIKINGSELVIPNSFSPNGDGINDLWVIPNINNYPQAIVRVYNRLGTMIFESIGQKQFDGKYKETILPIGTYYYTILLSDNCKQISGSLLILY</sequence>
<dbReference type="Pfam" id="PF13585">
    <property type="entry name" value="CHU_C"/>
    <property type="match status" value="1"/>
</dbReference>
<dbReference type="EMBL" id="SIXF01000003">
    <property type="protein sequence ID" value="TBO43859.1"/>
    <property type="molecule type" value="Genomic_DNA"/>
</dbReference>
<feature type="signal peptide" evidence="1">
    <location>
        <begin position="1"/>
        <end position="20"/>
    </location>
</feature>
<dbReference type="RefSeq" id="WP_131028663.1">
    <property type="nucleotide sequence ID" value="NZ_SIXF01000003.1"/>
</dbReference>
<evidence type="ECO:0000256" key="1">
    <source>
        <dbReference type="SAM" id="SignalP"/>
    </source>
</evidence>
<protein>
    <submittedName>
        <fullName evidence="2">Gliding motility-associated C-terminal domain-containing protein</fullName>
    </submittedName>
</protein>
<proteinExistence type="predicted"/>